<accession>A0A9X2BRB9</accession>
<dbReference type="RefSeq" id="WP_248429279.1">
    <property type="nucleotide sequence ID" value="NZ_JALNUB010000013.1"/>
</dbReference>
<dbReference type="AlphaFoldDB" id="A0A9X2BRB9"/>
<protein>
    <submittedName>
        <fullName evidence="2">Uncharacterized protein</fullName>
    </submittedName>
</protein>
<gene>
    <name evidence="1" type="ORF">MW871_15140</name>
    <name evidence="2" type="ORF">MW871_15855</name>
</gene>
<evidence type="ECO:0000313" key="3">
    <source>
        <dbReference type="Proteomes" id="UP001139260"/>
    </source>
</evidence>
<dbReference type="EMBL" id="JALNUB010000013">
    <property type="protein sequence ID" value="MCK8143224.1"/>
    <property type="molecule type" value="Genomic_DNA"/>
</dbReference>
<name>A0A9X2BRB9_9FLAO</name>
<proteinExistence type="predicted"/>
<evidence type="ECO:0000313" key="2">
    <source>
        <dbReference type="EMBL" id="MCK8143366.1"/>
    </source>
</evidence>
<dbReference type="Proteomes" id="UP001139260">
    <property type="component" value="Unassembled WGS sequence"/>
</dbReference>
<organism evidence="2 3">
    <name type="scientific">Flavobacterium pygoscelis</name>
    <dbReference type="NCBI Taxonomy" id="2893176"/>
    <lineage>
        <taxon>Bacteria</taxon>
        <taxon>Pseudomonadati</taxon>
        <taxon>Bacteroidota</taxon>
        <taxon>Flavobacteriia</taxon>
        <taxon>Flavobacteriales</taxon>
        <taxon>Flavobacteriaceae</taxon>
        <taxon>Flavobacterium</taxon>
    </lineage>
</organism>
<keyword evidence="3" id="KW-1185">Reference proteome</keyword>
<evidence type="ECO:0000313" key="1">
    <source>
        <dbReference type="EMBL" id="MCK8143224.1"/>
    </source>
</evidence>
<sequence>MKKILIIFFTILISLFGFYKFMTYDRNYTWTKEFEESVKNATKNTKFTIQKIEKTEVENVKLPFERNLKIKIQKALSEVGLMNYGTEFSETIYLVSDNPREILQVKSWCLSDHIIGIEIIEKNIKEENLNVIRKNIEVEFNNYKIVCKKL</sequence>
<dbReference type="EMBL" id="JALNUB010000020">
    <property type="protein sequence ID" value="MCK8143366.1"/>
    <property type="molecule type" value="Genomic_DNA"/>
</dbReference>
<comment type="caution">
    <text evidence="2">The sequence shown here is derived from an EMBL/GenBank/DDBJ whole genome shotgun (WGS) entry which is preliminary data.</text>
</comment>
<reference evidence="2" key="1">
    <citation type="submission" date="2022-04" db="EMBL/GenBank/DDBJ databases">
        <title>Flavobacterium pygoscelis sp. nov. isolated from Chinstrap chick (Pygoscelis antarcticus).</title>
        <authorList>
            <person name="Irgang R."/>
            <person name="Poblete-Morales M."/>
            <person name="Avendano-Herrera R."/>
        </authorList>
    </citation>
    <scope>NUCLEOTIDE SEQUENCE</scope>
    <source>
        <strain evidence="2">I-SCBP12n</strain>
    </source>
</reference>